<evidence type="ECO:0000313" key="2">
    <source>
        <dbReference type="Proteomes" id="UP000184295"/>
    </source>
</evidence>
<dbReference type="EMBL" id="FQUL01000024">
    <property type="protein sequence ID" value="SHE78988.1"/>
    <property type="molecule type" value="Genomic_DNA"/>
</dbReference>
<name>A0A1M4WCJ7_9ACTN</name>
<dbReference type="STRING" id="1121881.SAMN02745225_01629"/>
<accession>A0A1M4WCJ7</accession>
<dbReference type="RefSeq" id="WP_072791176.1">
    <property type="nucleotide sequence ID" value="NZ_FQUL01000024.1"/>
</dbReference>
<proteinExistence type="predicted"/>
<protein>
    <submittedName>
        <fullName evidence="1">Uncharacterized protein</fullName>
    </submittedName>
</protein>
<dbReference type="AlphaFoldDB" id="A0A1M4WCJ7"/>
<gene>
    <name evidence="1" type="ORF">SAMN02745225_01629</name>
</gene>
<reference evidence="2" key="1">
    <citation type="submission" date="2016-11" db="EMBL/GenBank/DDBJ databases">
        <authorList>
            <person name="Varghese N."/>
            <person name="Submissions S."/>
        </authorList>
    </citation>
    <scope>NUCLEOTIDE SEQUENCE [LARGE SCALE GENOMIC DNA]</scope>
    <source>
        <strain evidence="2">DSM 19514</strain>
    </source>
</reference>
<dbReference type="OrthoDB" id="9923168at2"/>
<keyword evidence="2" id="KW-1185">Reference proteome</keyword>
<sequence length="123" mass="13367">MSNLVPKSSTTEVVPNVGVGLSALAGTDRRTSRALSTVQRNTLVRMASVQAHAIVQNEKLQEIDRLTREAMSGQAMLSRWAATLAQGDPFLADDLKFFTDVAKMGKGEIIADTISDFCREGRQ</sequence>
<dbReference type="Proteomes" id="UP000184295">
    <property type="component" value="Unassembled WGS sequence"/>
</dbReference>
<evidence type="ECO:0000313" key="1">
    <source>
        <dbReference type="EMBL" id="SHE78988.1"/>
    </source>
</evidence>
<organism evidence="1 2">
    <name type="scientific">Ferrithrix thermotolerans DSM 19514</name>
    <dbReference type="NCBI Taxonomy" id="1121881"/>
    <lineage>
        <taxon>Bacteria</taxon>
        <taxon>Bacillati</taxon>
        <taxon>Actinomycetota</taxon>
        <taxon>Acidimicrobiia</taxon>
        <taxon>Acidimicrobiales</taxon>
        <taxon>Acidimicrobiaceae</taxon>
        <taxon>Ferrithrix</taxon>
    </lineage>
</organism>